<evidence type="ECO:0008006" key="7">
    <source>
        <dbReference type="Google" id="ProtNLM"/>
    </source>
</evidence>
<protein>
    <recommendedName>
        <fullName evidence="7">HMG box domain-containing protein</fullName>
    </recommendedName>
</protein>
<dbReference type="Gene3D" id="1.10.30.10">
    <property type="entry name" value="High mobility group box domain"/>
    <property type="match status" value="1"/>
</dbReference>
<dbReference type="InterPro" id="IPR001606">
    <property type="entry name" value="ARID_dom"/>
</dbReference>
<comment type="caution">
    <text evidence="5">The sequence shown here is derived from an EMBL/GenBank/DDBJ whole genome shotgun (WGS) entry which is preliminary data.</text>
</comment>
<dbReference type="EMBL" id="SDRB02000909">
    <property type="protein sequence ID" value="THG22279.1"/>
    <property type="molecule type" value="Genomic_DNA"/>
</dbReference>
<evidence type="ECO:0000313" key="5">
    <source>
        <dbReference type="EMBL" id="THG22279.1"/>
    </source>
</evidence>
<dbReference type="InterPro" id="IPR045303">
    <property type="entry name" value="ARID_HMGB9-like"/>
</dbReference>
<evidence type="ECO:0000313" key="6">
    <source>
        <dbReference type="Proteomes" id="UP000306102"/>
    </source>
</evidence>
<accession>A0A4S4EYX3</accession>
<reference evidence="5 6" key="1">
    <citation type="journal article" date="2018" name="Proc. Natl. Acad. Sci. U.S.A.">
        <title>Draft genome sequence of Camellia sinensis var. sinensis provides insights into the evolution of the tea genome and tea quality.</title>
        <authorList>
            <person name="Wei C."/>
            <person name="Yang H."/>
            <person name="Wang S."/>
            <person name="Zhao J."/>
            <person name="Liu C."/>
            <person name="Gao L."/>
            <person name="Xia E."/>
            <person name="Lu Y."/>
            <person name="Tai Y."/>
            <person name="She G."/>
            <person name="Sun J."/>
            <person name="Cao H."/>
            <person name="Tong W."/>
            <person name="Gao Q."/>
            <person name="Li Y."/>
            <person name="Deng W."/>
            <person name="Jiang X."/>
            <person name="Wang W."/>
            <person name="Chen Q."/>
            <person name="Zhang S."/>
            <person name="Li H."/>
            <person name="Wu J."/>
            <person name="Wang P."/>
            <person name="Li P."/>
            <person name="Shi C."/>
            <person name="Zheng F."/>
            <person name="Jian J."/>
            <person name="Huang B."/>
            <person name="Shan D."/>
            <person name="Shi M."/>
            <person name="Fang C."/>
            <person name="Yue Y."/>
            <person name="Li F."/>
            <person name="Li D."/>
            <person name="Wei S."/>
            <person name="Han B."/>
            <person name="Jiang C."/>
            <person name="Yin Y."/>
            <person name="Xia T."/>
            <person name="Zhang Z."/>
            <person name="Bennetzen J.L."/>
            <person name="Zhao S."/>
            <person name="Wan X."/>
        </authorList>
    </citation>
    <scope>NUCLEOTIDE SEQUENCE [LARGE SCALE GENOMIC DNA]</scope>
    <source>
        <strain evidence="6">cv. Shuchazao</strain>
        <tissue evidence="5">Leaf</tissue>
    </source>
</reference>
<evidence type="ECO:0000256" key="2">
    <source>
        <dbReference type="SAM" id="MobiDB-lite"/>
    </source>
</evidence>
<dbReference type="Pfam" id="PF01388">
    <property type="entry name" value="ARID"/>
    <property type="match status" value="1"/>
</dbReference>
<feature type="region of interest" description="Disordered" evidence="2">
    <location>
        <begin position="1"/>
        <end position="37"/>
    </location>
</feature>
<dbReference type="SMART" id="SM00501">
    <property type="entry name" value="BRIGHT"/>
    <property type="match status" value="1"/>
</dbReference>
<evidence type="ECO:0000259" key="3">
    <source>
        <dbReference type="PROSITE" id="PS50118"/>
    </source>
</evidence>
<dbReference type="SUPFAM" id="SSF46774">
    <property type="entry name" value="ARID-like"/>
    <property type="match status" value="1"/>
</dbReference>
<dbReference type="SMART" id="SM01014">
    <property type="entry name" value="ARID"/>
    <property type="match status" value="1"/>
</dbReference>
<keyword evidence="6" id="KW-1185">Reference proteome</keyword>
<keyword evidence="1" id="KW-0539">Nucleus</keyword>
<feature type="domain" description="HMG box" evidence="3">
    <location>
        <begin position="283"/>
        <end position="347"/>
    </location>
</feature>
<feature type="domain" description="ARID" evidence="4">
    <location>
        <begin position="55"/>
        <end position="167"/>
    </location>
</feature>
<dbReference type="AlphaFoldDB" id="A0A4S4EYX3"/>
<evidence type="ECO:0000256" key="1">
    <source>
        <dbReference type="PROSITE-ProRule" id="PRU00267"/>
    </source>
</evidence>
<dbReference type="PROSITE" id="PS50118">
    <property type="entry name" value="HMG_BOX_2"/>
    <property type="match status" value="1"/>
</dbReference>
<name>A0A4S4EYX3_CAMSN</name>
<dbReference type="SUPFAM" id="SSF47095">
    <property type="entry name" value="HMG-box"/>
    <property type="match status" value="1"/>
</dbReference>
<feature type="DNA-binding region" description="HMG box" evidence="1">
    <location>
        <begin position="283"/>
        <end position="347"/>
    </location>
</feature>
<dbReference type="PANTHER" id="PTHR46691">
    <property type="entry name" value="HIGH MOBILITY GROUP B PROTEIN 9"/>
    <property type="match status" value="1"/>
</dbReference>
<dbReference type="InterPro" id="IPR009071">
    <property type="entry name" value="HMG_box_dom"/>
</dbReference>
<organism evidence="5 6">
    <name type="scientific">Camellia sinensis var. sinensis</name>
    <name type="common">China tea</name>
    <dbReference type="NCBI Taxonomy" id="542762"/>
    <lineage>
        <taxon>Eukaryota</taxon>
        <taxon>Viridiplantae</taxon>
        <taxon>Streptophyta</taxon>
        <taxon>Embryophyta</taxon>
        <taxon>Tracheophyta</taxon>
        <taxon>Spermatophyta</taxon>
        <taxon>Magnoliopsida</taxon>
        <taxon>eudicotyledons</taxon>
        <taxon>Gunneridae</taxon>
        <taxon>Pentapetalae</taxon>
        <taxon>asterids</taxon>
        <taxon>Ericales</taxon>
        <taxon>Theaceae</taxon>
        <taxon>Camellia</taxon>
    </lineage>
</organism>
<dbReference type="CDD" id="cd22009">
    <property type="entry name" value="HMG-box_AtHMGB9-like"/>
    <property type="match status" value="1"/>
</dbReference>
<dbReference type="Pfam" id="PF00505">
    <property type="entry name" value="HMG_box"/>
    <property type="match status" value="1"/>
</dbReference>
<dbReference type="SMART" id="SM00398">
    <property type="entry name" value="HMG"/>
    <property type="match status" value="1"/>
</dbReference>
<evidence type="ECO:0000259" key="4">
    <source>
        <dbReference type="PROSITE" id="PS51011"/>
    </source>
</evidence>
<dbReference type="Proteomes" id="UP000306102">
    <property type="component" value="Unassembled WGS sequence"/>
</dbReference>
<dbReference type="GO" id="GO:0005634">
    <property type="term" value="C:nucleus"/>
    <property type="evidence" value="ECO:0007669"/>
    <property type="project" value="UniProtKB-UniRule"/>
</dbReference>
<dbReference type="STRING" id="542762.A0A4S4EYX3"/>
<dbReference type="PANTHER" id="PTHR46691:SF6">
    <property type="entry name" value="HIGH MOBILITY GROUP B PROTEIN 10-RELATED"/>
    <property type="match status" value="1"/>
</dbReference>
<keyword evidence="1" id="KW-0238">DNA-binding</keyword>
<proteinExistence type="predicted"/>
<dbReference type="InterPro" id="IPR036910">
    <property type="entry name" value="HMG_box_dom_sf"/>
</dbReference>
<sequence length="347" mass="39244">MSTGSSNDPSPNNTETAIVYHPSSSYNEASNGQSHTSFNYQKSYPPAEAEFDEIAQNPEIFLEKLKGFHGSFGTKFKVPTMGGKALDLHRLFLEVTSRGGIEKKAFRFYVMLMGRLVALKDLINVINDRKWKEVISIFNFPPTITSASFVLRKYYLSLLYHFEQVYYFRKEVLSISPDDPASRIPVNGSAAPHVFEDGATTNQLAGHVNFVLEPGSTVTGTIDSKFDVGYLITVNLGSEKLKGVLYQTPTPLHASQNFNTSAAPPHRNNHKRYQLALRDPSRPQPSRSGYNFFFAEHYNRLNSLHQGQEKAISKNIEVLWSRLTDAEKQVYEDKGLRDEERYRSELS</sequence>
<gene>
    <name evidence="5" type="ORF">TEA_009412</name>
</gene>
<dbReference type="PROSITE" id="PS51011">
    <property type="entry name" value="ARID"/>
    <property type="match status" value="1"/>
</dbReference>
<dbReference type="CDD" id="cd16872">
    <property type="entry name" value="ARID_HMGB9-like"/>
    <property type="match status" value="1"/>
</dbReference>
<dbReference type="GO" id="GO:0003677">
    <property type="term" value="F:DNA binding"/>
    <property type="evidence" value="ECO:0007669"/>
    <property type="project" value="UniProtKB-UniRule"/>
</dbReference>
<dbReference type="Gene3D" id="1.10.150.60">
    <property type="entry name" value="ARID DNA-binding domain"/>
    <property type="match status" value="1"/>
</dbReference>
<dbReference type="InterPro" id="IPR036431">
    <property type="entry name" value="ARID_dom_sf"/>
</dbReference>